<dbReference type="NCBIfam" id="NF008218">
    <property type="entry name" value="PRK10985.1"/>
    <property type="match status" value="1"/>
</dbReference>
<evidence type="ECO:0000259" key="3">
    <source>
        <dbReference type="Pfam" id="PF00561"/>
    </source>
</evidence>
<keyword evidence="5" id="KW-1185">Reference proteome</keyword>
<reference evidence="4 5" key="1">
    <citation type="submission" date="2016-10" db="EMBL/GenBank/DDBJ databases">
        <authorList>
            <person name="de Groot N.N."/>
        </authorList>
    </citation>
    <scope>NUCLEOTIDE SEQUENCE [LARGE SCALE GENOMIC DNA]</scope>
    <source>
        <strain evidence="4 5">DSM 19706</strain>
    </source>
</reference>
<dbReference type="InterPro" id="IPR050960">
    <property type="entry name" value="AB_hydrolase_4_sf"/>
</dbReference>
<dbReference type="AlphaFoldDB" id="A0A1I0CUQ8"/>
<evidence type="ECO:0000313" key="4">
    <source>
        <dbReference type="EMBL" id="SET23488.1"/>
    </source>
</evidence>
<sequence>MIYSATFKPAWWLSNSHVQTMAAKLLRRNETISTFKQQLDTPDGDFIELAWTQTPDSISPEQPIVVILHGLGGSKDSHYAKGMLKSVTEKGWVGVLIHFRGCGDLPNRKAHAYHSGFTDDISFFSDYLAQHFHSNPKAIMGFSLGGNVLTRYLAQTTQSPYQSAAVICAPLHLLSCSERIAQGSSKIYQKYLVDMLKTSTADKIADGLVTHISADELADIRLLFDFDDKVTAPLNGFDNAVHYYESVSGRYVIDKIAIPTLFVHAKDDPFLAHEEIVKLPTLPEHVRFEVSEKGGHVGFISARGLKPFFWLEQRIPQFFEDYL</sequence>
<dbReference type="Gene3D" id="3.40.50.1820">
    <property type="entry name" value="alpha/beta hydrolase"/>
    <property type="match status" value="1"/>
</dbReference>
<dbReference type="PANTHER" id="PTHR10794:SF94">
    <property type="entry name" value="ESTERASE YHET-RELATED"/>
    <property type="match status" value="1"/>
</dbReference>
<dbReference type="SUPFAM" id="SSF53474">
    <property type="entry name" value="alpha/beta-Hydrolases"/>
    <property type="match status" value="1"/>
</dbReference>
<evidence type="ECO:0000313" key="5">
    <source>
        <dbReference type="Proteomes" id="UP000199308"/>
    </source>
</evidence>
<feature type="active site" description="Charge relay system" evidence="2">
    <location>
        <position position="268"/>
    </location>
</feature>
<feature type="active site" description="Charge relay system" evidence="2">
    <location>
        <position position="143"/>
    </location>
</feature>
<feature type="domain" description="AB hydrolase-1" evidence="3">
    <location>
        <begin position="63"/>
        <end position="300"/>
    </location>
</feature>
<dbReference type="OrthoDB" id="332676at2"/>
<dbReference type="Pfam" id="PF00561">
    <property type="entry name" value="Abhydrolase_1"/>
    <property type="match status" value="1"/>
</dbReference>
<dbReference type="STRING" id="349064.SAMN05660429_01336"/>
<protein>
    <recommendedName>
        <fullName evidence="3">AB hydrolase-1 domain-containing protein</fullName>
    </recommendedName>
</protein>
<dbReference type="InterPro" id="IPR029058">
    <property type="entry name" value="AB_hydrolase_fold"/>
</dbReference>
<accession>A0A1I0CUQ8</accession>
<gene>
    <name evidence="4" type="ORF">SAMN05660429_01336</name>
</gene>
<organism evidence="4 5">
    <name type="scientific">Thalassotalea agarivorans</name>
    <name type="common">Thalassomonas agarivorans</name>
    <dbReference type="NCBI Taxonomy" id="349064"/>
    <lineage>
        <taxon>Bacteria</taxon>
        <taxon>Pseudomonadati</taxon>
        <taxon>Pseudomonadota</taxon>
        <taxon>Gammaproteobacteria</taxon>
        <taxon>Alteromonadales</taxon>
        <taxon>Colwelliaceae</taxon>
        <taxon>Thalassotalea</taxon>
    </lineage>
</organism>
<proteinExistence type="inferred from homology"/>
<dbReference type="PANTHER" id="PTHR10794">
    <property type="entry name" value="ABHYDROLASE DOMAIN-CONTAINING PROTEIN"/>
    <property type="match status" value="1"/>
</dbReference>
<evidence type="ECO:0000256" key="1">
    <source>
        <dbReference type="ARBA" id="ARBA00010884"/>
    </source>
</evidence>
<dbReference type="InterPro" id="IPR012020">
    <property type="entry name" value="ABHD4"/>
</dbReference>
<dbReference type="GO" id="GO:0047372">
    <property type="term" value="F:monoacylglycerol lipase activity"/>
    <property type="evidence" value="ECO:0007669"/>
    <property type="project" value="TreeGrafter"/>
</dbReference>
<dbReference type="GO" id="GO:0034338">
    <property type="term" value="F:short-chain carboxylesterase activity"/>
    <property type="evidence" value="ECO:0007669"/>
    <property type="project" value="TreeGrafter"/>
</dbReference>
<dbReference type="EMBL" id="FOHK01000005">
    <property type="protein sequence ID" value="SET23488.1"/>
    <property type="molecule type" value="Genomic_DNA"/>
</dbReference>
<dbReference type="RefSeq" id="WP_093328683.1">
    <property type="nucleotide sequence ID" value="NZ_AP027363.1"/>
</dbReference>
<comment type="similarity">
    <text evidence="1">Belongs to the AB hydrolase superfamily. AB hydrolase 4 family.</text>
</comment>
<dbReference type="Proteomes" id="UP000199308">
    <property type="component" value="Unassembled WGS sequence"/>
</dbReference>
<dbReference type="InterPro" id="IPR000073">
    <property type="entry name" value="AB_hydrolase_1"/>
</dbReference>
<dbReference type="PIRSF" id="PIRSF005211">
    <property type="entry name" value="Ab_hydro_YheT"/>
    <property type="match status" value="1"/>
</dbReference>
<feature type="active site" description="Charge relay system" evidence="2">
    <location>
        <position position="296"/>
    </location>
</feature>
<evidence type="ECO:0000256" key="2">
    <source>
        <dbReference type="PIRSR" id="PIRSR005211-1"/>
    </source>
</evidence>
<name>A0A1I0CUQ8_THASX</name>